<evidence type="ECO:0000313" key="3">
    <source>
        <dbReference type="Proteomes" id="UP001500908"/>
    </source>
</evidence>
<dbReference type="NCBIfam" id="TIGR01891">
    <property type="entry name" value="amidohydrolases"/>
    <property type="match status" value="1"/>
</dbReference>
<dbReference type="InterPro" id="IPR002933">
    <property type="entry name" value="Peptidase_M20"/>
</dbReference>
<evidence type="ECO:0000313" key="2">
    <source>
        <dbReference type="EMBL" id="GAA3739701.1"/>
    </source>
</evidence>
<evidence type="ECO:0008006" key="4">
    <source>
        <dbReference type="Google" id="ProtNLM"/>
    </source>
</evidence>
<gene>
    <name evidence="2" type="ORF">GCM10022402_19330</name>
</gene>
<dbReference type="EMBL" id="BAABDD010000007">
    <property type="protein sequence ID" value="GAA3739701.1"/>
    <property type="molecule type" value="Genomic_DNA"/>
</dbReference>
<dbReference type="Proteomes" id="UP001500908">
    <property type="component" value="Unassembled WGS sequence"/>
</dbReference>
<dbReference type="PANTHER" id="PTHR11014">
    <property type="entry name" value="PEPTIDASE M20 FAMILY MEMBER"/>
    <property type="match status" value="1"/>
</dbReference>
<name>A0ABP7FHG7_9ACTN</name>
<feature type="compositionally biased region" description="Pro residues" evidence="1">
    <location>
        <begin position="562"/>
        <end position="583"/>
    </location>
</feature>
<dbReference type="InterPro" id="IPR017439">
    <property type="entry name" value="Amidohydrolase"/>
</dbReference>
<accession>A0ABP7FHG7</accession>
<protein>
    <recommendedName>
        <fullName evidence="4">Hippurate hydrolase</fullName>
    </recommendedName>
</protein>
<dbReference type="PANTHER" id="PTHR11014:SF63">
    <property type="entry name" value="METALLOPEPTIDASE, PUTATIVE (AFU_ORTHOLOGUE AFUA_6G09600)-RELATED"/>
    <property type="match status" value="1"/>
</dbReference>
<comment type="caution">
    <text evidence="2">The sequence shown here is derived from an EMBL/GenBank/DDBJ whole genome shotgun (WGS) entry which is preliminary data.</text>
</comment>
<sequence length="595" mass="62370">MPQAVEPQHAAHIGGAVMRLLDEIFPLVEGFYVDLHRNPELSHQEHRTARSVAEWLSRAGYEVTAGIGGTGVVGVLRNGPGPTVLLRAAMDALPVAERTSLPYASTARGVDADGDEVPVMHACAHDAHTACLVGTADLLASAREQWSGTLLVVAQPGEETLDGAAGMLAERLYPRFGRPDVALAQHIGSAPAGLIQHRAGTILGTSARLKIRVFGSGGPSTRPHTTVDPVMTAASIVTRLQTVVAREIDPKDAAMVNVGVMRAGARVGAVPDEAYLEIDTRTLTERAAAKLHTAIERVVHAESQASGAPRAPEIVRDQRARVTDNNPDQTAVVAAAHRAFFGDDYVLDLPDPIIGSEDFPEFGLPDDPDPVPYVYWFIGGTPHETWNEAPGETPYEKLAAVPEAHAPDFAPDREPTLRAGLAAMTMGALAYLGRADAAGDSAPDMARTGERPPPVEAAHAAFGDHVDPEPPEEPAAAAAEETGESTHRADMADLLADHPEETGESTHRADMANLLADAPEETGESTHAADMAELLDPPSPARGPTRGTATGPSESLAGAEPPSGPAYPAPPPQGPPVAAPPPTSDDTDDEPPHRL</sequence>
<feature type="region of interest" description="Disordered" evidence="1">
    <location>
        <begin position="461"/>
        <end position="487"/>
    </location>
</feature>
<dbReference type="Gene3D" id="3.30.70.360">
    <property type="match status" value="1"/>
</dbReference>
<evidence type="ECO:0000256" key="1">
    <source>
        <dbReference type="SAM" id="MobiDB-lite"/>
    </source>
</evidence>
<keyword evidence="3" id="KW-1185">Reference proteome</keyword>
<organism evidence="2 3">
    <name type="scientific">Salinactinospora qingdaonensis</name>
    <dbReference type="NCBI Taxonomy" id="702744"/>
    <lineage>
        <taxon>Bacteria</taxon>
        <taxon>Bacillati</taxon>
        <taxon>Actinomycetota</taxon>
        <taxon>Actinomycetes</taxon>
        <taxon>Streptosporangiales</taxon>
        <taxon>Nocardiopsidaceae</taxon>
        <taxon>Salinactinospora</taxon>
    </lineage>
</organism>
<proteinExistence type="predicted"/>
<dbReference type="SUPFAM" id="SSF55031">
    <property type="entry name" value="Bacterial exopeptidase dimerisation domain"/>
    <property type="match status" value="1"/>
</dbReference>
<dbReference type="InterPro" id="IPR036264">
    <property type="entry name" value="Bact_exopeptidase_dim_dom"/>
</dbReference>
<reference evidence="3" key="1">
    <citation type="journal article" date="2019" name="Int. J. Syst. Evol. Microbiol.">
        <title>The Global Catalogue of Microorganisms (GCM) 10K type strain sequencing project: providing services to taxonomists for standard genome sequencing and annotation.</title>
        <authorList>
            <consortium name="The Broad Institute Genomics Platform"/>
            <consortium name="The Broad Institute Genome Sequencing Center for Infectious Disease"/>
            <person name="Wu L."/>
            <person name="Ma J."/>
        </authorList>
    </citation>
    <scope>NUCLEOTIDE SEQUENCE [LARGE SCALE GENOMIC DNA]</scope>
    <source>
        <strain evidence="3">JCM 17137</strain>
    </source>
</reference>
<dbReference type="Gene3D" id="3.40.630.10">
    <property type="entry name" value="Zn peptidases"/>
    <property type="match status" value="1"/>
</dbReference>
<feature type="region of interest" description="Disordered" evidence="1">
    <location>
        <begin position="520"/>
        <end position="595"/>
    </location>
</feature>
<dbReference type="Pfam" id="PF01546">
    <property type="entry name" value="Peptidase_M20"/>
    <property type="match status" value="1"/>
</dbReference>
<dbReference type="SUPFAM" id="SSF53187">
    <property type="entry name" value="Zn-dependent exopeptidases"/>
    <property type="match status" value="1"/>
</dbReference>